<feature type="binding site" evidence="6">
    <location>
        <position position="105"/>
    </location>
    <ligand>
        <name>a divalent metal cation</name>
        <dbReference type="ChEBI" id="CHEBI:60240"/>
        <label>1</label>
    </ligand>
</feature>
<feature type="binding site" evidence="6">
    <location>
        <position position="248"/>
    </location>
    <ligand>
        <name>a divalent metal cation</name>
        <dbReference type="ChEBI" id="CHEBI:60240"/>
        <label>1</label>
    </ligand>
</feature>
<evidence type="ECO:0000256" key="1">
    <source>
        <dbReference type="ARBA" id="ARBA00002521"/>
    </source>
</evidence>
<evidence type="ECO:0000256" key="6">
    <source>
        <dbReference type="HAMAP-Rule" id="MF_01974"/>
    </source>
</evidence>
<feature type="domain" description="Peptidase M24" evidence="8">
    <location>
        <begin position="21"/>
        <end position="255"/>
    </location>
</feature>
<feature type="binding site" evidence="6">
    <location>
        <position position="87"/>
    </location>
    <ligand>
        <name>substrate</name>
    </ligand>
</feature>
<comment type="caution">
    <text evidence="9">The sequence shown here is derived from an EMBL/GenBank/DDBJ whole genome shotgun (WGS) entry which is preliminary data.</text>
</comment>
<organism evidence="9 10">
    <name type="scientific">Lentilactobacillus parafarraginis DSM 18390 = JCM 14109</name>
    <dbReference type="NCBI Taxonomy" id="1423786"/>
    <lineage>
        <taxon>Bacteria</taxon>
        <taxon>Bacillati</taxon>
        <taxon>Bacillota</taxon>
        <taxon>Bacilli</taxon>
        <taxon>Lactobacillales</taxon>
        <taxon>Lactobacillaceae</taxon>
        <taxon>Lentilactobacillus</taxon>
    </lineage>
</organism>
<comment type="cofactor">
    <cofactor evidence="6">
        <name>Co(2+)</name>
        <dbReference type="ChEBI" id="CHEBI:48828"/>
    </cofactor>
    <cofactor evidence="6">
        <name>Zn(2+)</name>
        <dbReference type="ChEBI" id="CHEBI:29105"/>
    </cofactor>
    <cofactor evidence="6">
        <name>Mn(2+)</name>
        <dbReference type="ChEBI" id="CHEBI:29035"/>
    </cofactor>
    <cofactor evidence="6">
        <name>Fe(2+)</name>
        <dbReference type="ChEBI" id="CHEBI:29033"/>
    </cofactor>
    <text evidence="6">Binds 2 divalent metal cations per subunit. Has a high-affinity and a low affinity metal-binding site. The true nature of the physiological cofactor is under debate. The enzyme is active with cobalt, zinc, manganese or divalent iron ions. Most likely, methionine aminopeptidases function as mononuclear Fe(2+)-metalloproteases under physiological conditions, and the catalytically relevant metal-binding site has been assigned to the histidine-containing high-affinity site.</text>
</comment>
<feature type="binding site" evidence="6">
    <location>
        <position position="180"/>
    </location>
    <ligand>
        <name>a divalent metal cation</name>
        <dbReference type="ChEBI" id="CHEBI:60240"/>
        <label>2</label>
        <note>catalytic</note>
    </ligand>
</feature>
<dbReference type="PRINTS" id="PR00599">
    <property type="entry name" value="MAPEPTIDASE"/>
</dbReference>
<evidence type="ECO:0000256" key="2">
    <source>
        <dbReference type="ARBA" id="ARBA00022438"/>
    </source>
</evidence>
<comment type="similarity">
    <text evidence="6">Belongs to the peptidase M24A family. Methionine aminopeptidase type 1 subfamily.</text>
</comment>
<dbReference type="Gene3D" id="3.90.230.10">
    <property type="entry name" value="Creatinase/methionine aminopeptidase superfamily"/>
    <property type="match status" value="1"/>
</dbReference>
<feature type="binding site" evidence="6">
    <location>
        <position position="213"/>
    </location>
    <ligand>
        <name>a divalent metal cation</name>
        <dbReference type="ChEBI" id="CHEBI:60240"/>
        <label>2</label>
        <note>catalytic</note>
    </ligand>
</feature>
<sequence>MNINLRSKTNLITLKSPREIEKMAESGKVLAGVHLGLRNMIKPGLDTWDIEMFARKYIKEHGGYPSEMGFEGYKFATCVSVNDEVAHGIPRKGLILKDGDIVKVDLTVNKDGFESDSCWSYAVGKVSPEVQKLMDVTKRALYLGIDQAVIGNRLGDIGAAIQTYVEDENHMGDVRELIGHGIQPSMHEEPNVPAYGVPHRGLRLKEGMTITIEPMVNTGTWEISDRYDKKDDWTYYVSADGTPSAQYEHTLAITKDGPKILTIQDPDIDKKYLPEF</sequence>
<protein>
    <recommendedName>
        <fullName evidence="6 7">Methionine aminopeptidase</fullName>
        <shortName evidence="6">MAP</shortName>
        <shortName evidence="6">MetAP</shortName>
        <ecNumber evidence="6 7">3.4.11.18</ecNumber>
    </recommendedName>
    <alternativeName>
        <fullName evidence="6">Peptidase M</fullName>
    </alternativeName>
</protein>
<accession>A0A0R1YUW3</accession>
<dbReference type="GO" id="GO:0006508">
    <property type="term" value="P:proteolysis"/>
    <property type="evidence" value="ECO:0007669"/>
    <property type="project" value="UniProtKB-KW"/>
</dbReference>
<dbReference type="GO" id="GO:0004239">
    <property type="term" value="F:initiator methionyl aminopeptidase activity"/>
    <property type="evidence" value="ECO:0007669"/>
    <property type="project" value="UniProtKB-UniRule"/>
</dbReference>
<dbReference type="InterPro" id="IPR002467">
    <property type="entry name" value="Pept_M24A_MAP1"/>
</dbReference>
<dbReference type="PANTHER" id="PTHR43330">
    <property type="entry name" value="METHIONINE AMINOPEPTIDASE"/>
    <property type="match status" value="1"/>
</dbReference>
<dbReference type="EC" id="3.4.11.18" evidence="6 7"/>
<keyword evidence="2 6" id="KW-0031">Aminopeptidase</keyword>
<dbReference type="PATRIC" id="fig|1423786.4.peg.570"/>
<dbReference type="SUPFAM" id="SSF55920">
    <property type="entry name" value="Creatinase/aminopeptidase"/>
    <property type="match status" value="1"/>
</dbReference>
<dbReference type="AlphaFoldDB" id="A0A0R1YUW3"/>
<feature type="binding site" evidence="6">
    <location>
        <position position="248"/>
    </location>
    <ligand>
        <name>a divalent metal cation</name>
        <dbReference type="ChEBI" id="CHEBI:60240"/>
        <label>2</label>
        <note>catalytic</note>
    </ligand>
</feature>
<reference evidence="9 10" key="1">
    <citation type="journal article" date="2015" name="Genome Announc.">
        <title>Expanding the biotechnology potential of lactobacilli through comparative genomics of 213 strains and associated genera.</title>
        <authorList>
            <person name="Sun Z."/>
            <person name="Harris H.M."/>
            <person name="McCann A."/>
            <person name="Guo C."/>
            <person name="Argimon S."/>
            <person name="Zhang W."/>
            <person name="Yang X."/>
            <person name="Jeffery I.B."/>
            <person name="Cooney J.C."/>
            <person name="Kagawa T.F."/>
            <person name="Liu W."/>
            <person name="Song Y."/>
            <person name="Salvetti E."/>
            <person name="Wrobel A."/>
            <person name="Rasinkangas P."/>
            <person name="Parkhill J."/>
            <person name="Rea M.C."/>
            <person name="O'Sullivan O."/>
            <person name="Ritari J."/>
            <person name="Douillard F.P."/>
            <person name="Paul Ross R."/>
            <person name="Yang R."/>
            <person name="Briner A.E."/>
            <person name="Felis G.E."/>
            <person name="de Vos W.M."/>
            <person name="Barrangou R."/>
            <person name="Klaenhammer T.R."/>
            <person name="Caufield P.W."/>
            <person name="Cui Y."/>
            <person name="Zhang H."/>
            <person name="O'Toole P.W."/>
        </authorList>
    </citation>
    <scope>NUCLEOTIDE SEQUENCE [LARGE SCALE GENOMIC DNA]</scope>
    <source>
        <strain evidence="9 10">DSM 18390</strain>
    </source>
</reference>
<gene>
    <name evidence="6" type="primary">map</name>
    <name evidence="9" type="ORF">FD47_GL000547</name>
</gene>
<evidence type="ECO:0000256" key="3">
    <source>
        <dbReference type="ARBA" id="ARBA00022670"/>
    </source>
</evidence>
<dbReference type="HAMAP" id="MF_01974">
    <property type="entry name" value="MetAP_1"/>
    <property type="match status" value="1"/>
</dbReference>
<feature type="binding site" evidence="6">
    <location>
        <position position="187"/>
    </location>
    <ligand>
        <name>substrate</name>
    </ligand>
</feature>
<evidence type="ECO:0000259" key="8">
    <source>
        <dbReference type="Pfam" id="PF00557"/>
    </source>
</evidence>
<dbReference type="EMBL" id="AZFZ01000014">
    <property type="protein sequence ID" value="KRM44420.1"/>
    <property type="molecule type" value="Genomic_DNA"/>
</dbReference>
<evidence type="ECO:0000256" key="5">
    <source>
        <dbReference type="ARBA" id="ARBA00022801"/>
    </source>
</evidence>
<feature type="binding site" evidence="6">
    <location>
        <position position="116"/>
    </location>
    <ligand>
        <name>a divalent metal cation</name>
        <dbReference type="ChEBI" id="CHEBI:60240"/>
        <label>2</label>
        <note>catalytic</note>
    </ligand>
</feature>
<dbReference type="NCBIfam" id="TIGR00500">
    <property type="entry name" value="met_pdase_I"/>
    <property type="match status" value="1"/>
</dbReference>
<proteinExistence type="inferred from homology"/>
<dbReference type="GO" id="GO:0005829">
    <property type="term" value="C:cytosol"/>
    <property type="evidence" value="ECO:0007669"/>
    <property type="project" value="TreeGrafter"/>
</dbReference>
<evidence type="ECO:0000313" key="9">
    <source>
        <dbReference type="EMBL" id="KRM44420.1"/>
    </source>
</evidence>
<dbReference type="Pfam" id="PF00557">
    <property type="entry name" value="Peptidase_M24"/>
    <property type="match status" value="1"/>
</dbReference>
<evidence type="ECO:0000256" key="4">
    <source>
        <dbReference type="ARBA" id="ARBA00022723"/>
    </source>
</evidence>
<dbReference type="CDD" id="cd01086">
    <property type="entry name" value="MetAP1"/>
    <property type="match status" value="1"/>
</dbReference>
<evidence type="ECO:0000313" key="10">
    <source>
        <dbReference type="Proteomes" id="UP000051010"/>
    </source>
</evidence>
<dbReference type="Proteomes" id="UP000051010">
    <property type="component" value="Unassembled WGS sequence"/>
</dbReference>
<name>A0A0R1YUW3_9LACO</name>
<evidence type="ECO:0000256" key="7">
    <source>
        <dbReference type="RuleBase" id="RU003653"/>
    </source>
</evidence>
<dbReference type="PANTHER" id="PTHR43330:SF17">
    <property type="entry name" value="METHIONINE AMINOPEPTIDASE"/>
    <property type="match status" value="1"/>
</dbReference>
<dbReference type="InterPro" id="IPR000994">
    <property type="entry name" value="Pept_M24"/>
</dbReference>
<comment type="function">
    <text evidence="1 6">Removes the N-terminal methionine from nascent proteins. The N-terminal methionine is often cleaved when the second residue in the primary sequence is small and uncharged (Met-Ala-, Cys, Gly, Pro, Ser, Thr, or Val). Requires deformylation of the N(alpha)-formylated initiator methionine before it can be hydrolyzed.</text>
</comment>
<dbReference type="InterPro" id="IPR001714">
    <property type="entry name" value="Pept_M24_MAP"/>
</dbReference>
<dbReference type="GO" id="GO:0070006">
    <property type="term" value="F:metalloaminopeptidase activity"/>
    <property type="evidence" value="ECO:0007669"/>
    <property type="project" value="UniProtKB-UniRule"/>
</dbReference>
<keyword evidence="4 6" id="KW-0479">Metal-binding</keyword>
<comment type="catalytic activity">
    <reaction evidence="6 7">
        <text>Release of N-terminal amino acids, preferentially methionine, from peptides and arylamides.</text>
        <dbReference type="EC" id="3.4.11.18"/>
    </reaction>
</comment>
<keyword evidence="3 6" id="KW-0645">Protease</keyword>
<keyword evidence="5 6" id="KW-0378">Hydrolase</keyword>
<feature type="binding site" evidence="6">
    <location>
        <position position="116"/>
    </location>
    <ligand>
        <name>a divalent metal cation</name>
        <dbReference type="ChEBI" id="CHEBI:60240"/>
        <label>1</label>
    </ligand>
</feature>
<comment type="subunit">
    <text evidence="6">Monomer.</text>
</comment>
<dbReference type="GO" id="GO:0046872">
    <property type="term" value="F:metal ion binding"/>
    <property type="evidence" value="ECO:0007669"/>
    <property type="project" value="UniProtKB-UniRule"/>
</dbReference>
<dbReference type="InterPro" id="IPR036005">
    <property type="entry name" value="Creatinase/aminopeptidase-like"/>
</dbReference>